<comment type="cofactor">
    <cofactor evidence="2">
        <name>Ca(2+)</name>
        <dbReference type="ChEBI" id="CHEBI:29108"/>
    </cofactor>
</comment>
<evidence type="ECO:0000259" key="12">
    <source>
        <dbReference type="Pfam" id="PF14683"/>
    </source>
</evidence>
<dbReference type="CDD" id="cd10317">
    <property type="entry name" value="RGL4_C"/>
    <property type="match status" value="1"/>
</dbReference>
<dbReference type="SUPFAM" id="SSF74650">
    <property type="entry name" value="Galactose mutarotase-like"/>
    <property type="match status" value="1"/>
</dbReference>
<evidence type="ECO:0000259" key="13">
    <source>
        <dbReference type="Pfam" id="PF14686"/>
    </source>
</evidence>
<comment type="similarity">
    <text evidence="4">Belongs to the polysaccharide lyase 4 family.</text>
</comment>
<dbReference type="InterPro" id="IPR011013">
    <property type="entry name" value="Gal_mutarotase_sf_dom"/>
</dbReference>
<name>A0ABR9XK65_9SPHI</name>
<dbReference type="GO" id="GO:0016829">
    <property type="term" value="F:lyase activity"/>
    <property type="evidence" value="ECO:0007669"/>
    <property type="project" value="UniProtKB-KW"/>
</dbReference>
<dbReference type="CDD" id="cd10316">
    <property type="entry name" value="RGL4_M"/>
    <property type="match status" value="1"/>
</dbReference>
<feature type="domain" description="Rhamnogalacturonan lyase" evidence="12">
    <location>
        <begin position="572"/>
        <end position="746"/>
    </location>
</feature>
<dbReference type="Pfam" id="PF14686">
    <property type="entry name" value="fn3_3"/>
    <property type="match status" value="1"/>
</dbReference>
<comment type="catalytic activity">
    <reaction evidence="1">
        <text>Endotype eliminative cleavage of L-alpha-rhamnopyranosyl-(1-&gt;4)-alpha-D-galactopyranosyluronic acid bonds of rhamnogalacturonan I domains in ramified hairy regions of pectin leaving L-rhamnopyranose at the reducing end and 4-deoxy-4,5-unsaturated D-galactopyranosyluronic acid at the non-reducing end.</text>
        <dbReference type="EC" id="4.2.2.23"/>
    </reaction>
</comment>
<keyword evidence="10 14" id="KW-0456">Lyase</keyword>
<dbReference type="EC" id="4.2.2.23" evidence="6"/>
<dbReference type="InterPro" id="IPR014718">
    <property type="entry name" value="GH-type_carb-bd"/>
</dbReference>
<gene>
    <name evidence="14" type="ORF">IRJ18_15495</name>
</gene>
<evidence type="ECO:0000256" key="3">
    <source>
        <dbReference type="ARBA" id="ARBA00004613"/>
    </source>
</evidence>
<dbReference type="Gene3D" id="2.60.40.1120">
    <property type="entry name" value="Carboxypeptidase-like, regulatory domain"/>
    <property type="match status" value="1"/>
</dbReference>
<keyword evidence="7" id="KW-0964">Secreted</keyword>
<dbReference type="SUPFAM" id="SSF49785">
    <property type="entry name" value="Galactose-binding domain-like"/>
    <property type="match status" value="1"/>
</dbReference>
<evidence type="ECO:0000256" key="2">
    <source>
        <dbReference type="ARBA" id="ARBA00001913"/>
    </source>
</evidence>
<feature type="domain" description="Rhamnogalacturonan lyase" evidence="13">
    <location>
        <begin position="498"/>
        <end position="557"/>
    </location>
</feature>
<comment type="subcellular location">
    <subcellularLocation>
        <location evidence="3">Secreted</location>
    </subcellularLocation>
</comment>
<comment type="subunit">
    <text evidence="5">Monomer.</text>
</comment>
<dbReference type="SUPFAM" id="SSF49452">
    <property type="entry name" value="Starch-binding domain-like"/>
    <property type="match status" value="1"/>
</dbReference>
<dbReference type="Gene3D" id="2.70.98.10">
    <property type="match status" value="1"/>
</dbReference>
<dbReference type="InterPro" id="IPR029413">
    <property type="entry name" value="RG-lyase_II"/>
</dbReference>
<feature type="region of interest" description="Disordered" evidence="11">
    <location>
        <begin position="455"/>
        <end position="489"/>
    </location>
</feature>
<dbReference type="InterPro" id="IPR010325">
    <property type="entry name" value="Rhamnogal_lyase"/>
</dbReference>
<evidence type="ECO:0000256" key="6">
    <source>
        <dbReference type="ARBA" id="ARBA00012437"/>
    </source>
</evidence>
<dbReference type="InterPro" id="IPR013784">
    <property type="entry name" value="Carb-bd-like_fold"/>
</dbReference>
<organism evidence="14 15">
    <name type="scientific">Mucilaginibacter boryungensis</name>
    <dbReference type="NCBI Taxonomy" id="768480"/>
    <lineage>
        <taxon>Bacteria</taxon>
        <taxon>Pseudomonadati</taxon>
        <taxon>Bacteroidota</taxon>
        <taxon>Sphingobacteriia</taxon>
        <taxon>Sphingobacteriales</taxon>
        <taxon>Sphingobacteriaceae</taxon>
        <taxon>Mucilaginibacter</taxon>
    </lineage>
</organism>
<evidence type="ECO:0000256" key="4">
    <source>
        <dbReference type="ARBA" id="ARBA00010418"/>
    </source>
</evidence>
<keyword evidence="15" id="KW-1185">Reference proteome</keyword>
<dbReference type="Pfam" id="PF06045">
    <property type="entry name" value="Rhamnogal_lyase"/>
    <property type="match status" value="1"/>
</dbReference>
<evidence type="ECO:0000256" key="5">
    <source>
        <dbReference type="ARBA" id="ARBA00011245"/>
    </source>
</evidence>
<evidence type="ECO:0000313" key="14">
    <source>
        <dbReference type="EMBL" id="MBE9667778.1"/>
    </source>
</evidence>
<evidence type="ECO:0000256" key="11">
    <source>
        <dbReference type="SAM" id="MobiDB-lite"/>
    </source>
</evidence>
<accession>A0ABR9XK65</accession>
<dbReference type="PANTHER" id="PTHR32018">
    <property type="entry name" value="RHAMNOGALACTURONATE LYASE FAMILY PROTEIN"/>
    <property type="match status" value="1"/>
</dbReference>
<dbReference type="Gene3D" id="2.60.120.260">
    <property type="entry name" value="Galactose-binding domain-like"/>
    <property type="match status" value="1"/>
</dbReference>
<comment type="caution">
    <text evidence="14">The sequence shown here is derived from an EMBL/GenBank/DDBJ whole genome shotgun (WGS) entry which is preliminary data.</text>
</comment>
<proteinExistence type="inferred from homology"/>
<evidence type="ECO:0000313" key="15">
    <source>
        <dbReference type="Proteomes" id="UP000632774"/>
    </source>
</evidence>
<evidence type="ECO:0000256" key="7">
    <source>
        <dbReference type="ARBA" id="ARBA00022525"/>
    </source>
</evidence>
<evidence type="ECO:0000256" key="9">
    <source>
        <dbReference type="ARBA" id="ARBA00022837"/>
    </source>
</evidence>
<dbReference type="PANTHER" id="PTHR32018:SF6">
    <property type="entry name" value="RHAMNOGALACTURONAN ENDOLYASE"/>
    <property type="match status" value="1"/>
</dbReference>
<keyword evidence="9" id="KW-0106">Calcium</keyword>
<dbReference type="Pfam" id="PF14683">
    <property type="entry name" value="CBM-like"/>
    <property type="match status" value="1"/>
</dbReference>
<evidence type="ECO:0000256" key="8">
    <source>
        <dbReference type="ARBA" id="ARBA00022729"/>
    </source>
</evidence>
<protein>
    <recommendedName>
        <fullName evidence="6">rhamnogalacturonan endolyase</fullName>
        <ecNumber evidence="6">4.2.2.23</ecNumber>
    </recommendedName>
</protein>
<evidence type="ECO:0000256" key="10">
    <source>
        <dbReference type="ARBA" id="ARBA00023239"/>
    </source>
</evidence>
<dbReference type="InterPro" id="IPR008979">
    <property type="entry name" value="Galactose-bd-like_sf"/>
</dbReference>
<dbReference type="EMBL" id="JADFFM010000002">
    <property type="protein sequence ID" value="MBE9667778.1"/>
    <property type="molecule type" value="Genomic_DNA"/>
</dbReference>
<keyword evidence="8" id="KW-0732">Signal</keyword>
<dbReference type="RefSeq" id="WP_194107221.1">
    <property type="nucleotide sequence ID" value="NZ_JADFFM010000002.1"/>
</dbReference>
<sequence>MQSKYTLVLAAAIVALCGFTGPKPRKTLAPAAPPVTVVDDGPTYTLSNGYLTVKVNKRTGDLTSVKTPKTVTPNVELMGYVSGHHAGYWEQSPALAPREVASITIDPAKVNGDRGEVSVKGYSDGQSILGRNPTAAGQGGGLIADLEIRYTLERGAHGLYTYAIFTHQDTYPAGSVGESRFGFKLSASVFDWLSVDEQRNALMPTGKDWDEGTDLNMKESRRLTTGIYKGRAEHKYDYSADQSKIPAFGWSSTKEKVGLYIINPSFEYLSSGPLHFELTGHLDDGDGGDPTLLDYWRGTHYGGSELNFAANEPWTKVVGPIFIYVPTGNDPKTLFTDAKQKAKTEQTRWPYSFVQGVDYPLANQRATVKGKMKLIDPQLAMPKFSNLLVGLSYPDGPPVPSRPRLTADNLVPITTGVVVQTPPKRDYTNYVRDTVGRTIRIPRPVDPVNNAVRIDEPAPAPRDTSVKLLPNGKRANRGTYLPPRQQGARPAFNFPRQQLTWQNDAKHYEFWTNANADGSFTLANVRPGTYQLHAIADGVLGAYDATASVTITPGQKLDLGTIEWRPVHYGQQIFQVGTPNRSAKEFYKGDDHWHWGMYIEYAKYFPNDVNFTVGKSNPAKDWYIYHVPHDIDNKPDGRDQGRATPWTINFTMPAGAPTSGKATLRFGISGSSARQLDIAVNGKDVGPFTDIGGGGASMIRDGIEGTWVERDFTFDAALLKPGQNQIVLTIPAGGVANGICYDVIRLEVQ</sequence>
<dbReference type="Proteomes" id="UP000632774">
    <property type="component" value="Unassembled WGS sequence"/>
</dbReference>
<evidence type="ECO:0000256" key="1">
    <source>
        <dbReference type="ARBA" id="ARBA00001324"/>
    </source>
</evidence>
<dbReference type="InterPro" id="IPR029411">
    <property type="entry name" value="RG-lyase_III"/>
</dbReference>
<reference evidence="14 15" key="1">
    <citation type="submission" date="2020-10" db="EMBL/GenBank/DDBJ databases">
        <title>Mucilaginibacter mali sp. nov., isolated from rhizosphere soil of apple orchard.</title>
        <authorList>
            <person name="Lee J.-S."/>
            <person name="Kim H.S."/>
            <person name="Kim J.-S."/>
        </authorList>
    </citation>
    <scope>NUCLEOTIDE SEQUENCE [LARGE SCALE GENOMIC DNA]</scope>
    <source>
        <strain evidence="14 15">KCTC 23157</strain>
    </source>
</reference>
<dbReference type="InterPro" id="IPR051850">
    <property type="entry name" value="Polysacch_Lyase_4"/>
</dbReference>